<dbReference type="AlphaFoldDB" id="A0A200QH91"/>
<dbReference type="PANTHER" id="PTHR33358">
    <property type="entry name" value="F-BOX PROTEIN WITH A DOMAIN PROTEIN"/>
    <property type="match status" value="1"/>
</dbReference>
<dbReference type="FunCoup" id="A0A200QH91">
    <property type="interactions" value="45"/>
</dbReference>
<gene>
    <name evidence="2" type="ORF">BVC80_9101g326</name>
</gene>
<dbReference type="InterPro" id="IPR027949">
    <property type="entry name" value="Chloroplast_duf"/>
</dbReference>
<proteinExistence type="predicted"/>
<dbReference type="InParanoid" id="A0A200QH91"/>
<feature type="transmembrane region" description="Helical" evidence="1">
    <location>
        <begin position="308"/>
        <end position="328"/>
    </location>
</feature>
<dbReference type="Pfam" id="PF14476">
    <property type="entry name" value="Chloroplast_duf"/>
    <property type="match status" value="1"/>
</dbReference>
<reference evidence="2 3" key="1">
    <citation type="journal article" date="2017" name="Mol. Plant">
        <title>The Genome of Medicinal Plant Macleaya cordata Provides New Insights into Benzylisoquinoline Alkaloids Metabolism.</title>
        <authorList>
            <person name="Liu X."/>
            <person name="Liu Y."/>
            <person name="Huang P."/>
            <person name="Ma Y."/>
            <person name="Qing Z."/>
            <person name="Tang Q."/>
            <person name="Cao H."/>
            <person name="Cheng P."/>
            <person name="Zheng Y."/>
            <person name="Yuan Z."/>
            <person name="Zhou Y."/>
            <person name="Liu J."/>
            <person name="Tang Z."/>
            <person name="Zhuo Y."/>
            <person name="Zhang Y."/>
            <person name="Yu L."/>
            <person name="Huang J."/>
            <person name="Yang P."/>
            <person name="Peng Q."/>
            <person name="Zhang J."/>
            <person name="Jiang W."/>
            <person name="Zhang Z."/>
            <person name="Lin K."/>
            <person name="Ro D.K."/>
            <person name="Chen X."/>
            <person name="Xiong X."/>
            <person name="Shang Y."/>
            <person name="Huang S."/>
            <person name="Zeng J."/>
        </authorList>
    </citation>
    <scope>NUCLEOTIDE SEQUENCE [LARGE SCALE GENOMIC DNA]</scope>
    <source>
        <strain evidence="3">cv. BLH2017</strain>
        <tissue evidence="2">Root</tissue>
    </source>
</reference>
<keyword evidence="1" id="KW-1133">Transmembrane helix</keyword>
<feature type="transmembrane region" description="Helical" evidence="1">
    <location>
        <begin position="125"/>
        <end position="143"/>
    </location>
</feature>
<organism evidence="2 3">
    <name type="scientific">Macleaya cordata</name>
    <name type="common">Five-seeded plume-poppy</name>
    <name type="synonym">Bocconia cordata</name>
    <dbReference type="NCBI Taxonomy" id="56857"/>
    <lineage>
        <taxon>Eukaryota</taxon>
        <taxon>Viridiplantae</taxon>
        <taxon>Streptophyta</taxon>
        <taxon>Embryophyta</taxon>
        <taxon>Tracheophyta</taxon>
        <taxon>Spermatophyta</taxon>
        <taxon>Magnoliopsida</taxon>
        <taxon>Ranunculales</taxon>
        <taxon>Papaveraceae</taxon>
        <taxon>Papaveroideae</taxon>
        <taxon>Macleaya</taxon>
    </lineage>
</organism>
<evidence type="ECO:0000313" key="2">
    <source>
        <dbReference type="EMBL" id="OVA09781.1"/>
    </source>
</evidence>
<keyword evidence="1" id="KW-0472">Membrane</keyword>
<evidence type="ECO:0000313" key="3">
    <source>
        <dbReference type="Proteomes" id="UP000195402"/>
    </source>
</evidence>
<protein>
    <submittedName>
        <fullName evidence="2">Petal formation-expressed</fullName>
    </submittedName>
</protein>
<accession>A0A200QH91</accession>
<dbReference type="OMA" id="NNHSAIP"/>
<keyword evidence="1" id="KW-0812">Transmembrane</keyword>
<sequence length="431" mass="46957">MATITQAMSLRQLRSPYYSTTSRSSTTKLPAKVLAPKFPVLACVSSLPKTHIINSTSTPEELIIKSNNFGYKTTTTASCNSSSNFEGNSAASMAASELYAIAEVVGDRAEMHANIGEQRNNWNNLLLTSINSITLTASMMAGLSSITSSAGTPILALKLSSALLYSAATAMLLVVNKIQPSQLAEEQRNAARLFKQLHEKIKSTLALHTSPTTRDVKDTMERVLAIDKAYPLPLLGGVMLNKFPKSIEPAIWWPRLELQQGFDEKRETNGWSGELEEEMRELVGVLKRKDSSEYVRLSKLVLKLNKTLSILGPLLTGFAALGSILVGSNFCGPWAMVVAVVGGALASVVNTLEHGGQVGMVFEMYRNCAGFYRFVEDSIESSLEERDLEKRENGELFEIKVALELGRSVSELRNLASTSSSKDGEFAGKLF</sequence>
<feature type="transmembrane region" description="Helical" evidence="1">
    <location>
        <begin position="155"/>
        <end position="175"/>
    </location>
</feature>
<evidence type="ECO:0000256" key="1">
    <source>
        <dbReference type="SAM" id="Phobius"/>
    </source>
</evidence>
<dbReference type="Proteomes" id="UP000195402">
    <property type="component" value="Unassembled WGS sequence"/>
</dbReference>
<comment type="caution">
    <text evidence="2">The sequence shown here is derived from an EMBL/GenBank/DDBJ whole genome shotgun (WGS) entry which is preliminary data.</text>
</comment>
<name>A0A200QH91_MACCD</name>
<dbReference type="PANTHER" id="PTHR33358:SF12">
    <property type="entry name" value="F-BOX PROTEIN WITH A DOMAIN PROTEIN"/>
    <property type="match status" value="1"/>
</dbReference>
<dbReference type="EMBL" id="MVGT01002051">
    <property type="protein sequence ID" value="OVA09781.1"/>
    <property type="molecule type" value="Genomic_DNA"/>
</dbReference>
<dbReference type="STRING" id="56857.A0A200QH91"/>
<keyword evidence="3" id="KW-1185">Reference proteome</keyword>
<dbReference type="OrthoDB" id="1897643at2759"/>
<feature type="transmembrane region" description="Helical" evidence="1">
    <location>
        <begin position="334"/>
        <end position="352"/>
    </location>
</feature>